<dbReference type="EMBL" id="PVZF01000003">
    <property type="protein sequence ID" value="PRY16941.1"/>
    <property type="molecule type" value="Genomic_DNA"/>
</dbReference>
<dbReference type="RefSeq" id="WP_106209278.1">
    <property type="nucleotide sequence ID" value="NZ_PVZF01000003.1"/>
</dbReference>
<feature type="signal peptide" evidence="2">
    <location>
        <begin position="1"/>
        <end position="22"/>
    </location>
</feature>
<evidence type="ECO:0008006" key="5">
    <source>
        <dbReference type="Google" id="ProtNLM"/>
    </source>
</evidence>
<keyword evidence="4" id="KW-1185">Reference proteome</keyword>
<accession>A0A2T0R740</accession>
<protein>
    <recommendedName>
        <fullName evidence="5">Lipoprotein</fullName>
    </recommendedName>
</protein>
<organism evidence="3 4">
    <name type="scientific">Kineococcus rhizosphaerae</name>
    <dbReference type="NCBI Taxonomy" id="559628"/>
    <lineage>
        <taxon>Bacteria</taxon>
        <taxon>Bacillati</taxon>
        <taxon>Actinomycetota</taxon>
        <taxon>Actinomycetes</taxon>
        <taxon>Kineosporiales</taxon>
        <taxon>Kineosporiaceae</taxon>
        <taxon>Kineococcus</taxon>
    </lineage>
</organism>
<keyword evidence="2" id="KW-0732">Signal</keyword>
<dbReference type="AlphaFoldDB" id="A0A2T0R740"/>
<feature type="chain" id="PRO_5038772189" description="Lipoprotein" evidence="2">
    <location>
        <begin position="23"/>
        <end position="236"/>
    </location>
</feature>
<evidence type="ECO:0000256" key="1">
    <source>
        <dbReference type="SAM" id="MobiDB-lite"/>
    </source>
</evidence>
<evidence type="ECO:0000256" key="2">
    <source>
        <dbReference type="SAM" id="SignalP"/>
    </source>
</evidence>
<gene>
    <name evidence="3" type="ORF">CLV37_103375</name>
</gene>
<proteinExistence type="predicted"/>
<evidence type="ECO:0000313" key="3">
    <source>
        <dbReference type="EMBL" id="PRY16941.1"/>
    </source>
</evidence>
<sequence length="236" mass="23872">MLAAAAALVGALAACGAPRTPAAAPPSSSTPPGTSPAAGATPGVTAPTPAPAAAQALSALVAREGAQASALAPAVGQDSPDLAVLARTTDGAGTRITFWAWDGAAFRPAGSVEAGEPLLARREGGAAQWRYLTGGRYPDAVVHLRGGSVSGGVQAVVAQHLDDGTWRFVPFEGQHDGIAPQDDVYADDPLFDDGFQFVTRVSAGGQAVATYWQYAEDDRPGRFERIGTPDPGATRG</sequence>
<reference evidence="3 4" key="1">
    <citation type="submission" date="2018-03" db="EMBL/GenBank/DDBJ databases">
        <title>Genomic Encyclopedia of Archaeal and Bacterial Type Strains, Phase II (KMG-II): from individual species to whole genera.</title>
        <authorList>
            <person name="Goeker M."/>
        </authorList>
    </citation>
    <scope>NUCLEOTIDE SEQUENCE [LARGE SCALE GENOMIC DNA]</scope>
    <source>
        <strain evidence="3 4">DSM 19711</strain>
    </source>
</reference>
<evidence type="ECO:0000313" key="4">
    <source>
        <dbReference type="Proteomes" id="UP000238083"/>
    </source>
</evidence>
<feature type="region of interest" description="Disordered" evidence="1">
    <location>
        <begin position="18"/>
        <end position="50"/>
    </location>
</feature>
<dbReference type="Proteomes" id="UP000238083">
    <property type="component" value="Unassembled WGS sequence"/>
</dbReference>
<comment type="caution">
    <text evidence="3">The sequence shown here is derived from an EMBL/GenBank/DDBJ whole genome shotgun (WGS) entry which is preliminary data.</text>
</comment>
<name>A0A2T0R740_9ACTN</name>